<organism evidence="1 2">
    <name type="scientific">Evansella tamaricis</name>
    <dbReference type="NCBI Taxonomy" id="2069301"/>
    <lineage>
        <taxon>Bacteria</taxon>
        <taxon>Bacillati</taxon>
        <taxon>Bacillota</taxon>
        <taxon>Bacilli</taxon>
        <taxon>Bacillales</taxon>
        <taxon>Bacillaceae</taxon>
        <taxon>Evansella</taxon>
    </lineage>
</organism>
<name>A0ABS6JPU7_9BACI</name>
<keyword evidence="2" id="KW-1185">Reference proteome</keyword>
<proteinExistence type="predicted"/>
<gene>
    <name evidence="1" type="ORF">KS419_21965</name>
</gene>
<dbReference type="Proteomes" id="UP000784880">
    <property type="component" value="Unassembled WGS sequence"/>
</dbReference>
<sequence length="196" mass="22435">MIIKVLFGVFLFILMGCSESPTNLENDTNTDDYEQIKEVDEDHFTSFITDDMFDEWHKDAIHQIRSRDYTGALVTLTSHDDEISADIELIAVALTLSEVEGNIDVTRIRENLRDVKYTYDNETISLQIQKLNNLVSGETGVRIGMTQEQVLNSNWGEPQSINKRSYDFGTREQWVYGSGYYLYFSDGILTSISTSE</sequence>
<evidence type="ECO:0000313" key="1">
    <source>
        <dbReference type="EMBL" id="MBU9714410.1"/>
    </source>
</evidence>
<comment type="caution">
    <text evidence="1">The sequence shown here is derived from an EMBL/GenBank/DDBJ whole genome shotgun (WGS) entry which is preliminary data.</text>
</comment>
<dbReference type="PROSITE" id="PS51257">
    <property type="entry name" value="PROKAR_LIPOPROTEIN"/>
    <property type="match status" value="1"/>
</dbReference>
<accession>A0ABS6JPU7</accession>
<evidence type="ECO:0000313" key="2">
    <source>
        <dbReference type="Proteomes" id="UP000784880"/>
    </source>
</evidence>
<dbReference type="EMBL" id="JAHQCS010000178">
    <property type="protein sequence ID" value="MBU9714410.1"/>
    <property type="molecule type" value="Genomic_DNA"/>
</dbReference>
<dbReference type="RefSeq" id="WP_217068964.1">
    <property type="nucleotide sequence ID" value="NZ_JAHQCS010000178.1"/>
</dbReference>
<protein>
    <submittedName>
        <fullName evidence="1">Uncharacterized protein</fullName>
    </submittedName>
</protein>
<reference evidence="1 2" key="1">
    <citation type="submission" date="2021-06" db="EMBL/GenBank/DDBJ databases">
        <title>Bacillus sp. RD4P76, an endophyte from a halophyte.</title>
        <authorList>
            <person name="Sun J.-Q."/>
        </authorList>
    </citation>
    <scope>NUCLEOTIDE SEQUENCE [LARGE SCALE GENOMIC DNA]</scope>
    <source>
        <strain evidence="1 2">CGMCC 1.15917</strain>
    </source>
</reference>